<organism evidence="2 3">
    <name type="scientific">Bacillus methanolicus (strain MGA3 / ATCC 53907)</name>
    <dbReference type="NCBI Taxonomy" id="796606"/>
    <lineage>
        <taxon>Bacteria</taxon>
        <taxon>Bacillati</taxon>
        <taxon>Bacillota</taxon>
        <taxon>Bacilli</taxon>
        <taxon>Bacillales</taxon>
        <taxon>Bacillaceae</taxon>
        <taxon>Bacillus</taxon>
    </lineage>
</organism>
<keyword evidence="3" id="KW-1185">Reference proteome</keyword>
<reference evidence="2 3" key="1">
    <citation type="journal article" date="2015" name="BMC Genomics">
        <title>Transcriptome analysis of thermophilic methylotrophic Bacillus methanolicus MGA3 using RNA-sequencing provides detailed insights into its previously uncharted transcriptional landscape.</title>
        <authorList>
            <person name="Irla M."/>
            <person name="Neshat A."/>
            <person name="Brautaset T."/>
            <person name="Ruckert C."/>
            <person name="Kalinowski J."/>
            <person name="Wendisch V.F."/>
        </authorList>
    </citation>
    <scope>NUCLEOTIDE SEQUENCE [LARGE SCALE GENOMIC DNA]</scope>
    <source>
        <strain evidence="3">MGA3 / ATCC 53907</strain>
    </source>
</reference>
<proteinExistence type="predicted"/>
<dbReference type="eggNOG" id="COG0425">
    <property type="taxonomic scope" value="Bacteria"/>
</dbReference>
<dbReference type="KEGG" id="bmet:BMMGA3_02615"/>
<accession>I3E347</accession>
<dbReference type="AlphaFoldDB" id="I3E347"/>
<name>I3E347_BACMM</name>
<dbReference type="InterPro" id="IPR018720">
    <property type="entry name" value="DUF2249"/>
</dbReference>
<dbReference type="STRING" id="796606.BMMGA3_02615"/>
<dbReference type="Proteomes" id="UP000027602">
    <property type="component" value="Chromosome"/>
</dbReference>
<dbReference type="Pfam" id="PF10006">
    <property type="entry name" value="DUF2249"/>
    <property type="match status" value="1"/>
</dbReference>
<evidence type="ECO:0000259" key="1">
    <source>
        <dbReference type="Pfam" id="PF10006"/>
    </source>
</evidence>
<gene>
    <name evidence="2" type="ORF">BMMGA3_02615</name>
</gene>
<protein>
    <recommendedName>
        <fullName evidence="1">DUF2249 domain-containing protein</fullName>
    </recommendedName>
</protein>
<dbReference type="OrthoDB" id="30295at2"/>
<evidence type="ECO:0000313" key="3">
    <source>
        <dbReference type="Proteomes" id="UP000027602"/>
    </source>
</evidence>
<dbReference type="HOGENOM" id="CLU_157868_0_1_9"/>
<evidence type="ECO:0000313" key="2">
    <source>
        <dbReference type="EMBL" id="AIE58987.1"/>
    </source>
</evidence>
<dbReference type="RefSeq" id="WP_003348065.1">
    <property type="nucleotide sequence ID" value="NZ_ADWW01000003.1"/>
</dbReference>
<dbReference type="EMBL" id="CP007739">
    <property type="protein sequence ID" value="AIE58987.1"/>
    <property type="molecule type" value="Genomic_DNA"/>
</dbReference>
<feature type="domain" description="DUF2249" evidence="1">
    <location>
        <begin position="6"/>
        <end position="74"/>
    </location>
</feature>
<sequence>MGKIIELDVREDLQKKIEPFQKIMNAIHPLEAGDTFILHAPFKPVPLFAVMKGKGFTYETVQLDKKYWKVTFVKRALADVEGIKDVDVQIT</sequence>